<proteinExistence type="predicted"/>
<gene>
    <name evidence="1" type="ORF">HID58_042442</name>
</gene>
<comment type="caution">
    <text evidence="1">The sequence shown here is derived from an EMBL/GenBank/DDBJ whole genome shotgun (WGS) entry which is preliminary data.</text>
</comment>
<organism evidence="1 2">
    <name type="scientific">Brassica napus</name>
    <name type="common">Rape</name>
    <dbReference type="NCBI Taxonomy" id="3708"/>
    <lineage>
        <taxon>Eukaryota</taxon>
        <taxon>Viridiplantae</taxon>
        <taxon>Streptophyta</taxon>
        <taxon>Embryophyta</taxon>
        <taxon>Tracheophyta</taxon>
        <taxon>Spermatophyta</taxon>
        <taxon>Magnoliopsida</taxon>
        <taxon>eudicotyledons</taxon>
        <taxon>Gunneridae</taxon>
        <taxon>Pentapetalae</taxon>
        <taxon>rosids</taxon>
        <taxon>malvids</taxon>
        <taxon>Brassicales</taxon>
        <taxon>Brassicaceae</taxon>
        <taxon>Brassiceae</taxon>
        <taxon>Brassica</taxon>
    </lineage>
</organism>
<sequence>MSNYELKFRFTSGLEKTAHVTYNEGINVKRKKCKRERLMISEGSRLEVYMEHKKLLEKLRKRFVSLMLISMLKLELTCVCTFTQNVPQGTLCYEIDWKSRIIVVTDSSYVVLEKLAGTMVAGTKNNIEVSCATFSSRALDLEEPLKTTHQIDNCTEGWYFPF</sequence>
<evidence type="ECO:0000313" key="1">
    <source>
        <dbReference type="EMBL" id="KAH0902939.1"/>
    </source>
</evidence>
<dbReference type="Proteomes" id="UP000824890">
    <property type="component" value="Unassembled WGS sequence"/>
</dbReference>
<accession>A0ABQ8BDR5</accession>
<keyword evidence="2" id="KW-1185">Reference proteome</keyword>
<protein>
    <submittedName>
        <fullName evidence="1">Uncharacterized protein</fullName>
    </submittedName>
</protein>
<name>A0ABQ8BDR5_BRANA</name>
<dbReference type="EMBL" id="JAGKQM010000011">
    <property type="protein sequence ID" value="KAH0902939.1"/>
    <property type="molecule type" value="Genomic_DNA"/>
</dbReference>
<reference evidence="1 2" key="1">
    <citation type="submission" date="2021-05" db="EMBL/GenBank/DDBJ databases">
        <title>Genome Assembly of Synthetic Allotetraploid Brassica napus Reveals Homoeologous Exchanges between Subgenomes.</title>
        <authorList>
            <person name="Davis J.T."/>
        </authorList>
    </citation>
    <scope>NUCLEOTIDE SEQUENCE [LARGE SCALE GENOMIC DNA]</scope>
    <source>
        <strain evidence="2">cv. Da-Ae</strain>
        <tissue evidence="1">Seedling</tissue>
    </source>
</reference>
<evidence type="ECO:0000313" key="2">
    <source>
        <dbReference type="Proteomes" id="UP000824890"/>
    </source>
</evidence>